<keyword evidence="5" id="KW-1185">Reference proteome</keyword>
<evidence type="ECO:0000256" key="2">
    <source>
        <dbReference type="ARBA" id="ARBA00023002"/>
    </source>
</evidence>
<evidence type="ECO:0000313" key="4">
    <source>
        <dbReference type="EMBL" id="MDR6538582.1"/>
    </source>
</evidence>
<dbReference type="InterPro" id="IPR002347">
    <property type="entry name" value="SDR_fam"/>
</dbReference>
<name>A0ABU1NJT5_9BURK</name>
<dbReference type="RefSeq" id="WP_309905510.1">
    <property type="nucleotide sequence ID" value="NZ_JAVDRF010000011.1"/>
</dbReference>
<dbReference type="InterPro" id="IPR036291">
    <property type="entry name" value="NAD(P)-bd_dom_sf"/>
</dbReference>
<evidence type="ECO:0000256" key="3">
    <source>
        <dbReference type="SAM" id="MobiDB-lite"/>
    </source>
</evidence>
<proteinExistence type="predicted"/>
<reference evidence="4 5" key="1">
    <citation type="submission" date="2023-07" db="EMBL/GenBank/DDBJ databases">
        <title>Sorghum-associated microbial communities from plants grown in Nebraska, USA.</title>
        <authorList>
            <person name="Schachtman D."/>
        </authorList>
    </citation>
    <scope>NUCLEOTIDE SEQUENCE [LARGE SCALE GENOMIC DNA]</scope>
    <source>
        <strain evidence="4 5">DS1781</strain>
    </source>
</reference>
<gene>
    <name evidence="4" type="ORF">J2739_004375</name>
</gene>
<dbReference type="SUPFAM" id="SSF51735">
    <property type="entry name" value="NAD(P)-binding Rossmann-fold domains"/>
    <property type="match status" value="1"/>
</dbReference>
<dbReference type="Proteomes" id="UP001184230">
    <property type="component" value="Unassembled WGS sequence"/>
</dbReference>
<keyword evidence="1" id="KW-0521">NADP</keyword>
<comment type="caution">
    <text evidence="4">The sequence shown here is derived from an EMBL/GenBank/DDBJ whole genome shotgun (WGS) entry which is preliminary data.</text>
</comment>
<dbReference type="EMBL" id="JAVDRF010000011">
    <property type="protein sequence ID" value="MDR6538582.1"/>
    <property type="molecule type" value="Genomic_DNA"/>
</dbReference>
<dbReference type="InterPro" id="IPR045017">
    <property type="entry name" value="DECR2-like"/>
</dbReference>
<organism evidence="4 5">
    <name type="scientific">Variovorax soli</name>
    <dbReference type="NCBI Taxonomy" id="376815"/>
    <lineage>
        <taxon>Bacteria</taxon>
        <taxon>Pseudomonadati</taxon>
        <taxon>Pseudomonadota</taxon>
        <taxon>Betaproteobacteria</taxon>
        <taxon>Burkholderiales</taxon>
        <taxon>Comamonadaceae</taxon>
        <taxon>Variovorax</taxon>
    </lineage>
</organism>
<dbReference type="PRINTS" id="PR00081">
    <property type="entry name" value="GDHRDH"/>
</dbReference>
<sequence length="180" mass="19218">MTPMFEMFPLSPLRMMTMLPAQRKRNAINKDVIAGIHVPMRFQAHASAAKAGVDQLTRALALEWGTDGVRLNAISPGPVDGTEGLHKLMSPTPQNREFARLQVPLRRFGSLDDIANLALFLSSSYASYISGAVVPCDGRGPLESVKPALEAAGSLGRPRTSSTSLTGSNRAHRPPCGAAL</sequence>
<dbReference type="Pfam" id="PF13561">
    <property type="entry name" value="adh_short_C2"/>
    <property type="match status" value="1"/>
</dbReference>
<dbReference type="Gene3D" id="3.40.50.720">
    <property type="entry name" value="NAD(P)-binding Rossmann-like Domain"/>
    <property type="match status" value="1"/>
</dbReference>
<feature type="compositionally biased region" description="Polar residues" evidence="3">
    <location>
        <begin position="159"/>
        <end position="169"/>
    </location>
</feature>
<keyword evidence="2" id="KW-0560">Oxidoreductase</keyword>
<accession>A0ABU1NJT5</accession>
<evidence type="ECO:0000256" key="1">
    <source>
        <dbReference type="ARBA" id="ARBA00022857"/>
    </source>
</evidence>
<dbReference type="PANTHER" id="PTHR43296">
    <property type="entry name" value="PEROXISOMAL 2,4-DIENOYL-COA REDUCTASE"/>
    <property type="match status" value="1"/>
</dbReference>
<protein>
    <submittedName>
        <fullName evidence="4">NAD(P)-dependent dehydrogenase (Short-subunit alcohol dehydrogenase family)</fullName>
    </submittedName>
</protein>
<evidence type="ECO:0000313" key="5">
    <source>
        <dbReference type="Proteomes" id="UP001184230"/>
    </source>
</evidence>
<feature type="region of interest" description="Disordered" evidence="3">
    <location>
        <begin position="152"/>
        <end position="180"/>
    </location>
</feature>
<dbReference type="PANTHER" id="PTHR43296:SF2">
    <property type="entry name" value="PEROXISOMAL 2,4-DIENOYL-COA REDUCTASE [(3E)-ENOYL-COA-PRODUCING]"/>
    <property type="match status" value="1"/>
</dbReference>